<evidence type="ECO:0000313" key="2">
    <source>
        <dbReference type="EMBL" id="GAM00203.1"/>
    </source>
</evidence>
<dbReference type="PANTHER" id="PTHR11614">
    <property type="entry name" value="PHOSPHOLIPASE-RELATED"/>
    <property type="match status" value="1"/>
</dbReference>
<dbReference type="Pfam" id="PF12146">
    <property type="entry name" value="Hydrolase_4"/>
    <property type="match status" value="1"/>
</dbReference>
<dbReference type="InterPro" id="IPR029058">
    <property type="entry name" value="AB_hydrolase_fold"/>
</dbReference>
<organism evidence="2 3">
    <name type="scientific">Sphingomonas parapaucimobilis NBRC 15100</name>
    <dbReference type="NCBI Taxonomy" id="1219049"/>
    <lineage>
        <taxon>Bacteria</taxon>
        <taxon>Pseudomonadati</taxon>
        <taxon>Pseudomonadota</taxon>
        <taxon>Alphaproteobacteria</taxon>
        <taxon>Sphingomonadales</taxon>
        <taxon>Sphingomonadaceae</taxon>
        <taxon>Sphingomonas</taxon>
    </lineage>
</organism>
<dbReference type="InterPro" id="IPR051044">
    <property type="entry name" value="MAG_DAG_Lipase"/>
</dbReference>
<comment type="caution">
    <text evidence="2">The sequence shown here is derived from an EMBL/GenBank/DDBJ whole genome shotgun (WGS) entry which is preliminary data.</text>
</comment>
<dbReference type="EMBL" id="BBPI01000025">
    <property type="protein sequence ID" value="GAM00203.1"/>
    <property type="molecule type" value="Genomic_DNA"/>
</dbReference>
<protein>
    <submittedName>
        <fullName evidence="2">Lysophospholipase L2</fullName>
    </submittedName>
</protein>
<evidence type="ECO:0000259" key="1">
    <source>
        <dbReference type="Pfam" id="PF12146"/>
    </source>
</evidence>
<sequence length="314" mass="34606">MRMTDTLSLRRSFPAAATLSRWYAPDGWEHRRFDWTARAPRGRLLFQTGRADVIEKYLEVFAHLVGRGWSVTAFDWRGQGGSGRLLADRHVGHGGDFSILVEDLRAFWAAWRAEDSAGERPHVLLGHSMGGHLALRAVVEGAVDPDALILVAPMLGLRLPTGALLGAGIIGLMNALGRAECGIWEAGEGPGHHTRQRNLTHDVERFEDEGYWYSQQPDLALGPPSWGWLAAALRSIRALRRDPRLDRVSVRSLMLIAEADRLVDPQAATAIATRIGARVERFGPEAAHELLREVDPVRLRALAAIDAFLDGMAS</sequence>
<name>A0A0A1W4C7_9SPHN</name>
<keyword evidence="3" id="KW-1185">Reference proteome</keyword>
<evidence type="ECO:0000313" key="3">
    <source>
        <dbReference type="Proteomes" id="UP000032305"/>
    </source>
</evidence>
<dbReference type="AlphaFoldDB" id="A0A0A1W4C7"/>
<feature type="domain" description="Serine aminopeptidase S33" evidence="1">
    <location>
        <begin position="39"/>
        <end position="295"/>
    </location>
</feature>
<gene>
    <name evidence="2" type="primary">pldB</name>
    <name evidence="2" type="ORF">SP5_025_00110</name>
</gene>
<dbReference type="eggNOG" id="COG2267">
    <property type="taxonomic scope" value="Bacteria"/>
</dbReference>
<dbReference type="InterPro" id="IPR022742">
    <property type="entry name" value="Hydrolase_4"/>
</dbReference>
<dbReference type="Gene3D" id="3.40.50.1820">
    <property type="entry name" value="alpha/beta hydrolase"/>
    <property type="match status" value="1"/>
</dbReference>
<dbReference type="SUPFAM" id="SSF53474">
    <property type="entry name" value="alpha/beta-Hydrolases"/>
    <property type="match status" value="1"/>
</dbReference>
<reference evidence="2 3" key="1">
    <citation type="submission" date="2014-11" db="EMBL/GenBank/DDBJ databases">
        <title>Whole genome shotgun sequence of Sphingomonas parapaucimobilis NBRC 15100.</title>
        <authorList>
            <person name="Katano-Makiyama Y."/>
            <person name="Hosoyama A."/>
            <person name="Hashimoto M."/>
            <person name="Hosoyama Y."/>
            <person name="Noguchi M."/>
            <person name="Numata M."/>
            <person name="Tsuchikane K."/>
            <person name="Hirakata S."/>
            <person name="Uohara A."/>
            <person name="Shimodaira J."/>
            <person name="Ohji S."/>
            <person name="Ichikawa N."/>
            <person name="Kimura A."/>
            <person name="Yamazoe A."/>
            <person name="Fujita N."/>
        </authorList>
    </citation>
    <scope>NUCLEOTIDE SEQUENCE [LARGE SCALE GENOMIC DNA]</scope>
    <source>
        <strain evidence="2 3">NBRC 15100</strain>
    </source>
</reference>
<proteinExistence type="predicted"/>
<accession>A0A0A1W4C7</accession>
<dbReference type="Proteomes" id="UP000032305">
    <property type="component" value="Unassembled WGS sequence"/>
</dbReference>